<gene>
    <name evidence="1" type="ORF">HNR07_002160</name>
</gene>
<sequence length="117" mass="13260">MSAYEQLAANYPDWHVTHASDDPGRWVASHVDVVELVTAATVERLLARMEIAELKRLKARWCREWAVWRSNGGSWMATARMAGVEPTLMCDSPAELEERMRRPGTWGQRSPALGRPL</sequence>
<comment type="caution">
    <text evidence="1">The sequence shown here is derived from an EMBL/GenBank/DDBJ whole genome shotgun (WGS) entry which is preliminary data.</text>
</comment>
<evidence type="ECO:0000313" key="1">
    <source>
        <dbReference type="EMBL" id="MBB5491023.1"/>
    </source>
</evidence>
<dbReference type="AlphaFoldDB" id="A0A840W6Q2"/>
<evidence type="ECO:0000313" key="2">
    <source>
        <dbReference type="Proteomes" id="UP000579647"/>
    </source>
</evidence>
<organism evidence="1 2">
    <name type="scientific">Nocardiopsis metallicus</name>
    <dbReference type="NCBI Taxonomy" id="179819"/>
    <lineage>
        <taxon>Bacteria</taxon>
        <taxon>Bacillati</taxon>
        <taxon>Actinomycetota</taxon>
        <taxon>Actinomycetes</taxon>
        <taxon>Streptosporangiales</taxon>
        <taxon>Nocardiopsidaceae</taxon>
        <taxon>Nocardiopsis</taxon>
    </lineage>
</organism>
<proteinExistence type="predicted"/>
<protein>
    <submittedName>
        <fullName evidence="1">Uncharacterized protein</fullName>
    </submittedName>
</protein>
<name>A0A840W6Q2_9ACTN</name>
<dbReference type="EMBL" id="JACHDO010000001">
    <property type="protein sequence ID" value="MBB5491023.1"/>
    <property type="molecule type" value="Genomic_DNA"/>
</dbReference>
<dbReference type="Proteomes" id="UP000579647">
    <property type="component" value="Unassembled WGS sequence"/>
</dbReference>
<accession>A0A840W6Q2</accession>
<keyword evidence="2" id="KW-1185">Reference proteome</keyword>
<reference evidence="1 2" key="1">
    <citation type="submission" date="2020-08" db="EMBL/GenBank/DDBJ databases">
        <title>Sequencing the genomes of 1000 actinobacteria strains.</title>
        <authorList>
            <person name="Klenk H.-P."/>
        </authorList>
    </citation>
    <scope>NUCLEOTIDE SEQUENCE [LARGE SCALE GENOMIC DNA]</scope>
    <source>
        <strain evidence="1 2">DSM 44598</strain>
    </source>
</reference>